<reference evidence="1" key="1">
    <citation type="submission" date="2020-04" db="EMBL/GenBank/DDBJ databases">
        <authorList>
            <person name="Chiriac C."/>
            <person name="Salcher M."/>
            <person name="Ghai R."/>
            <person name="Kavagutti S V."/>
        </authorList>
    </citation>
    <scope>NUCLEOTIDE SEQUENCE</scope>
</reference>
<sequence>MKLSNKHKAAIKSYLRAVAASGITVALAIVADIHPAYATLLGAIVAPIAKALDPKSGSEADYGINAK</sequence>
<proteinExistence type="predicted"/>
<protein>
    <recommendedName>
        <fullName evidence="2">Holin</fullName>
    </recommendedName>
</protein>
<evidence type="ECO:0008006" key="2">
    <source>
        <dbReference type="Google" id="ProtNLM"/>
    </source>
</evidence>
<organism evidence="1">
    <name type="scientific">uncultured Caudovirales phage</name>
    <dbReference type="NCBI Taxonomy" id="2100421"/>
    <lineage>
        <taxon>Viruses</taxon>
        <taxon>Duplodnaviria</taxon>
        <taxon>Heunggongvirae</taxon>
        <taxon>Uroviricota</taxon>
        <taxon>Caudoviricetes</taxon>
        <taxon>Peduoviridae</taxon>
        <taxon>Maltschvirus</taxon>
        <taxon>Maltschvirus maltsch</taxon>
    </lineage>
</organism>
<gene>
    <name evidence="1" type="ORF">UFOVP444_14</name>
</gene>
<accession>A0A6J5M808</accession>
<name>A0A6J5M808_9CAUD</name>
<dbReference type="EMBL" id="LR796414">
    <property type="protein sequence ID" value="CAB4142311.1"/>
    <property type="molecule type" value="Genomic_DNA"/>
</dbReference>
<evidence type="ECO:0000313" key="1">
    <source>
        <dbReference type="EMBL" id="CAB4142311.1"/>
    </source>
</evidence>